<dbReference type="PANTHER" id="PTHR33186:SF13">
    <property type="entry name" value="OS10G0138300 PROTEIN"/>
    <property type="match status" value="1"/>
</dbReference>
<dbReference type="AlphaFoldDB" id="M8C3V9"/>
<name>M8C3V9_AEGTA</name>
<dbReference type="EnsemblPlants" id="EMT31990">
    <property type="protein sequence ID" value="EMT31990"/>
    <property type="gene ID" value="F775_24985"/>
</dbReference>
<sequence>MTDYQILAIPEEGAVSLLTLSGLRVHIWRRLTDCDANNCWVITRSIDLNIRLPIDPQRHAGRVIIRGLAEYNRMLLLSSASCLFALQLDTFRYDKFRDSGCWYHPFESYCRSGKDIIVISVDSKDPSMHMACPGSIKPEEYQTAKAALEVGSSCISGDSRFTRLMKECDDRIAEEASQVLVTTFSESTTVATATEDQDGANLEKTQLTVEMPKESPNTGLVLIAMMKKQAAS</sequence>
<protein>
    <submittedName>
        <fullName evidence="1">Uncharacterized protein</fullName>
    </submittedName>
</protein>
<reference evidence="1" key="1">
    <citation type="submission" date="2015-06" db="UniProtKB">
        <authorList>
            <consortium name="EnsemblPlants"/>
        </authorList>
    </citation>
    <scope>IDENTIFICATION</scope>
</reference>
<accession>M8C3V9</accession>
<organism evidence="1">
    <name type="scientific">Aegilops tauschii</name>
    <name type="common">Tausch's goatgrass</name>
    <name type="synonym">Aegilops squarrosa</name>
    <dbReference type="NCBI Taxonomy" id="37682"/>
    <lineage>
        <taxon>Eukaryota</taxon>
        <taxon>Viridiplantae</taxon>
        <taxon>Streptophyta</taxon>
        <taxon>Embryophyta</taxon>
        <taxon>Tracheophyta</taxon>
        <taxon>Spermatophyta</taxon>
        <taxon>Magnoliopsida</taxon>
        <taxon>Liliopsida</taxon>
        <taxon>Poales</taxon>
        <taxon>Poaceae</taxon>
        <taxon>BOP clade</taxon>
        <taxon>Pooideae</taxon>
        <taxon>Triticodae</taxon>
        <taxon>Triticeae</taxon>
        <taxon>Triticinae</taxon>
        <taxon>Aegilops</taxon>
    </lineage>
</organism>
<proteinExistence type="predicted"/>
<evidence type="ECO:0000313" key="1">
    <source>
        <dbReference type="EnsemblPlants" id="EMT31990"/>
    </source>
</evidence>
<dbReference type="PANTHER" id="PTHR33186">
    <property type="entry name" value="OS10G0136150 PROTEIN-RELATED"/>
    <property type="match status" value="1"/>
</dbReference>